<keyword evidence="6" id="KW-1185">Reference proteome</keyword>
<comment type="caution">
    <text evidence="5">The sequence shown here is derived from an EMBL/GenBank/DDBJ whole genome shotgun (WGS) entry which is preliminary data.</text>
</comment>
<proteinExistence type="inferred from homology"/>
<keyword evidence="5" id="KW-0378">Hydrolase</keyword>
<evidence type="ECO:0000259" key="4">
    <source>
        <dbReference type="Pfam" id="PF13354"/>
    </source>
</evidence>
<feature type="domain" description="Beta-lactamase class A catalytic" evidence="4">
    <location>
        <begin position="126"/>
        <end position="274"/>
    </location>
</feature>
<dbReference type="Pfam" id="PF13354">
    <property type="entry name" value="Beta-lactamase2"/>
    <property type="match status" value="1"/>
</dbReference>
<dbReference type="GO" id="GO:0016787">
    <property type="term" value="F:hydrolase activity"/>
    <property type="evidence" value="ECO:0007669"/>
    <property type="project" value="UniProtKB-KW"/>
</dbReference>
<dbReference type="PANTHER" id="PTHR35333:SF3">
    <property type="entry name" value="BETA-LACTAMASE-TYPE TRANSPEPTIDASE FOLD CONTAINING PROTEIN"/>
    <property type="match status" value="1"/>
</dbReference>
<protein>
    <recommendedName>
        <fullName evidence="3">beta-lactamase</fullName>
        <ecNumber evidence="3">3.5.2.6</ecNumber>
    </recommendedName>
</protein>
<dbReference type="RefSeq" id="WP_380074331.1">
    <property type="nucleotide sequence ID" value="NZ_JBHRTO010000002.1"/>
</dbReference>
<dbReference type="SUPFAM" id="SSF56601">
    <property type="entry name" value="beta-lactamase/transpeptidase-like"/>
    <property type="match status" value="1"/>
</dbReference>
<name>A0ABV7J5T0_9RHOB</name>
<dbReference type="Proteomes" id="UP001595547">
    <property type="component" value="Unassembled WGS sequence"/>
</dbReference>
<evidence type="ECO:0000256" key="3">
    <source>
        <dbReference type="ARBA" id="ARBA00012865"/>
    </source>
</evidence>
<accession>A0ABV7J5T0</accession>
<dbReference type="PANTHER" id="PTHR35333">
    <property type="entry name" value="BETA-LACTAMASE"/>
    <property type="match status" value="1"/>
</dbReference>
<comment type="similarity">
    <text evidence="2">Belongs to the class-A beta-lactamase family.</text>
</comment>
<dbReference type="InterPro" id="IPR045155">
    <property type="entry name" value="Beta-lactam_cat"/>
</dbReference>
<dbReference type="EMBL" id="JBHRTO010000002">
    <property type="protein sequence ID" value="MFC3182669.1"/>
    <property type="molecule type" value="Genomic_DNA"/>
</dbReference>
<dbReference type="InterPro" id="IPR000871">
    <property type="entry name" value="Beta-lactam_class-A"/>
</dbReference>
<evidence type="ECO:0000313" key="5">
    <source>
        <dbReference type="EMBL" id="MFC3182669.1"/>
    </source>
</evidence>
<organism evidence="5 6">
    <name type="scientific">Cypionkella sinensis</name>
    <dbReference type="NCBI Taxonomy" id="1756043"/>
    <lineage>
        <taxon>Bacteria</taxon>
        <taxon>Pseudomonadati</taxon>
        <taxon>Pseudomonadota</taxon>
        <taxon>Alphaproteobacteria</taxon>
        <taxon>Rhodobacterales</taxon>
        <taxon>Paracoccaceae</taxon>
        <taxon>Cypionkella</taxon>
    </lineage>
</organism>
<evidence type="ECO:0000313" key="6">
    <source>
        <dbReference type="Proteomes" id="UP001595547"/>
    </source>
</evidence>
<evidence type="ECO:0000256" key="1">
    <source>
        <dbReference type="ARBA" id="ARBA00001526"/>
    </source>
</evidence>
<dbReference type="InterPro" id="IPR012338">
    <property type="entry name" value="Beta-lactam/transpept-like"/>
</dbReference>
<evidence type="ECO:0000256" key="2">
    <source>
        <dbReference type="ARBA" id="ARBA00009009"/>
    </source>
</evidence>
<comment type="catalytic activity">
    <reaction evidence="1">
        <text>a beta-lactam + H2O = a substituted beta-amino acid</text>
        <dbReference type="Rhea" id="RHEA:20401"/>
        <dbReference type="ChEBI" id="CHEBI:15377"/>
        <dbReference type="ChEBI" id="CHEBI:35627"/>
        <dbReference type="ChEBI" id="CHEBI:140347"/>
        <dbReference type="EC" id="3.5.2.6"/>
    </reaction>
</comment>
<dbReference type="Gene3D" id="3.40.710.10">
    <property type="entry name" value="DD-peptidase/beta-lactamase superfamily"/>
    <property type="match status" value="1"/>
</dbReference>
<gene>
    <name evidence="5" type="ORF">ACFOGH_16855</name>
</gene>
<dbReference type="EC" id="3.5.2.6" evidence="3"/>
<sequence>MFFTETPEWAALGSSLTAALAELYAGQGLSADSFGLVLITPGAGGPTGFAHRGDIPIYPCSLVKSFHLVHALALLEDARIAPHGEMDRALRDMIRWSSNNATNYAIDLITGTTGDTLLHGAEYLDWVNKRERLNRFFWALGWDEWQGCTIAQKLMDDTRYGREAQFAGADGAYLNRLTPLAAARLLCELFEGDLPLSQPSKARAQAILRRDRTCEDAANPNYQLSEFLGGKLPDGVEIWSKAGHNLWTGDARSSWFKHDMARLAAPGRKPLTLVLTTQGRDMAQTYPSAFPEIGRLIWEMTEDITRL</sequence>
<reference evidence="6" key="1">
    <citation type="journal article" date="2019" name="Int. J. Syst. Evol. Microbiol.">
        <title>The Global Catalogue of Microorganisms (GCM) 10K type strain sequencing project: providing services to taxonomists for standard genome sequencing and annotation.</title>
        <authorList>
            <consortium name="The Broad Institute Genomics Platform"/>
            <consortium name="The Broad Institute Genome Sequencing Center for Infectious Disease"/>
            <person name="Wu L."/>
            <person name="Ma J."/>
        </authorList>
    </citation>
    <scope>NUCLEOTIDE SEQUENCE [LARGE SCALE GENOMIC DNA]</scope>
    <source>
        <strain evidence="6">KCTC 52039</strain>
    </source>
</reference>